<name>A0A239WH26_STRAI</name>
<dbReference type="Pfam" id="PF05257">
    <property type="entry name" value="CHAP"/>
    <property type="match status" value="1"/>
</dbReference>
<dbReference type="PRINTS" id="PR01852">
    <property type="entry name" value="SIBAPROTEIN"/>
</dbReference>
<proteinExistence type="predicted"/>
<protein>
    <submittedName>
        <fullName evidence="3">Secreted antigen GbpB/SagA peptidoglycan hydrolase PcsB protein</fullName>
    </submittedName>
</protein>
<dbReference type="PROSITE" id="PS50911">
    <property type="entry name" value="CHAP"/>
    <property type="match status" value="1"/>
</dbReference>
<dbReference type="EMBL" id="LT906454">
    <property type="protein sequence ID" value="SNV33811.1"/>
    <property type="molecule type" value="Genomic_DNA"/>
</dbReference>
<feature type="domain" description="Peptidase C51" evidence="2">
    <location>
        <begin position="55"/>
        <end position="179"/>
    </location>
</feature>
<reference evidence="3 4" key="1">
    <citation type="submission" date="2017-06" db="EMBL/GenBank/DDBJ databases">
        <authorList>
            <consortium name="Pathogen Informatics"/>
        </authorList>
    </citation>
    <scope>NUCLEOTIDE SEQUENCE [LARGE SCALE GENOMIC DNA]</scope>
    <source>
        <strain evidence="3 4">NCTC11291</strain>
    </source>
</reference>
<feature type="signal peptide" evidence="1">
    <location>
        <begin position="1"/>
        <end position="23"/>
    </location>
</feature>
<evidence type="ECO:0000313" key="4">
    <source>
        <dbReference type="Proteomes" id="UP000215144"/>
    </source>
</evidence>
<dbReference type="InterPro" id="IPR009148">
    <property type="entry name" value="PcsB-like"/>
</dbReference>
<keyword evidence="1" id="KW-0732">Signal</keyword>
<dbReference type="SUPFAM" id="SSF54001">
    <property type="entry name" value="Cysteine proteinases"/>
    <property type="match status" value="1"/>
</dbReference>
<dbReference type="InterPro" id="IPR007921">
    <property type="entry name" value="CHAP_dom"/>
</dbReference>
<evidence type="ECO:0000256" key="1">
    <source>
        <dbReference type="SAM" id="SignalP"/>
    </source>
</evidence>
<dbReference type="InterPro" id="IPR038765">
    <property type="entry name" value="Papain-like_cys_pep_sf"/>
</dbReference>
<accession>A0A239WH26</accession>
<dbReference type="OrthoDB" id="2409959at2"/>
<keyword evidence="3" id="KW-0378">Hydrolase</keyword>
<evidence type="ECO:0000313" key="3">
    <source>
        <dbReference type="EMBL" id="SNV33811.1"/>
    </source>
</evidence>
<dbReference type="AlphaFoldDB" id="A0A239WH26"/>
<feature type="chain" id="PRO_5038771600" evidence="1">
    <location>
        <begin position="24"/>
        <end position="182"/>
    </location>
</feature>
<sequence length="182" mass="19425">MKTKTFMATLGLATAAIASLAHANTANADQYTTPYQYSYNYNTAYNTYISSSYGYQETWPYQISTSMVSSVGNSYPVGQCTWGAKTLAPWTGNNWGNGGDWAASAAAAGFATGTIPQVGALIVWTDGGYGHVAYVTDVDANGNIQAMEANYNGNQSIGNYRGWFNPLASGTPGYVTYIYPNT</sequence>
<dbReference type="Gene3D" id="3.90.1720.10">
    <property type="entry name" value="endopeptidase domain like (from Nostoc punctiforme)"/>
    <property type="match status" value="1"/>
</dbReference>
<dbReference type="Proteomes" id="UP000215144">
    <property type="component" value="Chromosome 1"/>
</dbReference>
<dbReference type="GO" id="GO:0016787">
    <property type="term" value="F:hydrolase activity"/>
    <property type="evidence" value="ECO:0007669"/>
    <property type="project" value="UniProtKB-KW"/>
</dbReference>
<organism evidence="3 4">
    <name type="scientific">Streptococcus acidominimus</name>
    <dbReference type="NCBI Taxonomy" id="1326"/>
    <lineage>
        <taxon>Bacteria</taxon>
        <taxon>Bacillati</taxon>
        <taxon>Bacillota</taxon>
        <taxon>Bacilli</taxon>
        <taxon>Lactobacillales</taxon>
        <taxon>Streptococcaceae</taxon>
        <taxon>Streptococcus</taxon>
    </lineage>
</organism>
<dbReference type="KEGG" id="saco:SAME_00276"/>
<evidence type="ECO:0000259" key="2">
    <source>
        <dbReference type="PROSITE" id="PS50911"/>
    </source>
</evidence>
<gene>
    <name evidence="3" type="primary">pcsB</name>
    <name evidence="3" type="ORF">SAMEA4504048_00276</name>
</gene>